<comment type="caution">
    <text evidence="7">The sequence shown here is derived from an EMBL/GenBank/DDBJ whole genome shotgun (WGS) entry which is preliminary data.</text>
</comment>
<keyword evidence="2 4" id="KW-0238">DNA-binding</keyword>
<accession>K9AFK5</accession>
<keyword evidence="1" id="KW-0805">Transcription regulation</keyword>
<dbReference type="RefSeq" id="WP_009379722.1">
    <property type="nucleotide sequence ID" value="NZ_AMSP01000011.1"/>
</dbReference>
<dbReference type="AlphaFoldDB" id="K9AFK5"/>
<dbReference type="PANTHER" id="PTHR30055">
    <property type="entry name" value="HTH-TYPE TRANSCRIPTIONAL REGULATOR RUTR"/>
    <property type="match status" value="1"/>
</dbReference>
<evidence type="ECO:0000256" key="4">
    <source>
        <dbReference type="PROSITE-ProRule" id="PRU00335"/>
    </source>
</evidence>
<reference evidence="7 8" key="1">
    <citation type="submission" date="2012-09" db="EMBL/GenBank/DDBJ databases">
        <title>Genome Sequence of Brevibacterium casei S18.</title>
        <authorList>
            <person name="Sharma R."/>
            <person name="Singh A."/>
            <person name="Jangir P.K."/>
        </authorList>
    </citation>
    <scope>NUCLEOTIDE SEQUENCE [LARGE SCALE GENOMIC DNA]</scope>
    <source>
        <strain evidence="7 8">S18</strain>
    </source>
</reference>
<dbReference type="InterPro" id="IPR050109">
    <property type="entry name" value="HTH-type_TetR-like_transc_reg"/>
</dbReference>
<evidence type="ECO:0000256" key="2">
    <source>
        <dbReference type="ARBA" id="ARBA00023125"/>
    </source>
</evidence>
<organism evidence="7 8">
    <name type="scientific">Brevibacterium casei S18</name>
    <dbReference type="NCBI Taxonomy" id="1229781"/>
    <lineage>
        <taxon>Bacteria</taxon>
        <taxon>Bacillati</taxon>
        <taxon>Actinomycetota</taxon>
        <taxon>Actinomycetes</taxon>
        <taxon>Micrococcales</taxon>
        <taxon>Brevibacteriaceae</taxon>
        <taxon>Brevibacterium</taxon>
    </lineage>
</organism>
<feature type="region of interest" description="Disordered" evidence="5">
    <location>
        <begin position="124"/>
        <end position="172"/>
    </location>
</feature>
<name>K9AFK5_9MICO</name>
<keyword evidence="3" id="KW-0804">Transcription</keyword>
<feature type="DNA-binding region" description="H-T-H motif" evidence="4">
    <location>
        <begin position="28"/>
        <end position="47"/>
    </location>
</feature>
<evidence type="ECO:0000256" key="3">
    <source>
        <dbReference type="ARBA" id="ARBA00023163"/>
    </source>
</evidence>
<evidence type="ECO:0000256" key="5">
    <source>
        <dbReference type="SAM" id="MobiDB-lite"/>
    </source>
</evidence>
<keyword evidence="8" id="KW-1185">Reference proteome</keyword>
<gene>
    <name evidence="7" type="ORF">C272_12482</name>
</gene>
<feature type="compositionally biased region" description="Basic and acidic residues" evidence="5">
    <location>
        <begin position="124"/>
        <end position="146"/>
    </location>
</feature>
<evidence type="ECO:0000313" key="7">
    <source>
        <dbReference type="EMBL" id="EKU46068.1"/>
    </source>
</evidence>
<dbReference type="InterPro" id="IPR001647">
    <property type="entry name" value="HTH_TetR"/>
</dbReference>
<evidence type="ECO:0000256" key="1">
    <source>
        <dbReference type="ARBA" id="ARBA00023015"/>
    </source>
</evidence>
<dbReference type="PANTHER" id="PTHR30055:SF234">
    <property type="entry name" value="HTH-TYPE TRANSCRIPTIONAL REGULATOR BETI"/>
    <property type="match status" value="1"/>
</dbReference>
<evidence type="ECO:0000313" key="8">
    <source>
        <dbReference type="Proteomes" id="UP000009879"/>
    </source>
</evidence>
<dbReference type="Gene3D" id="1.10.357.10">
    <property type="entry name" value="Tetracycline Repressor, domain 2"/>
    <property type="match status" value="1"/>
</dbReference>
<proteinExistence type="predicted"/>
<protein>
    <submittedName>
        <fullName evidence="7">TetR family transcriptional regulator</fullName>
    </submittedName>
</protein>
<dbReference type="InterPro" id="IPR009057">
    <property type="entry name" value="Homeodomain-like_sf"/>
</dbReference>
<dbReference type="EMBL" id="AMSP01000011">
    <property type="protein sequence ID" value="EKU46068.1"/>
    <property type="molecule type" value="Genomic_DNA"/>
</dbReference>
<dbReference type="Pfam" id="PF00440">
    <property type="entry name" value="TetR_N"/>
    <property type="match status" value="1"/>
</dbReference>
<feature type="domain" description="HTH tetR-type" evidence="6">
    <location>
        <begin position="7"/>
        <end position="65"/>
    </location>
</feature>
<dbReference type="PROSITE" id="PS50977">
    <property type="entry name" value="HTH_TETR_2"/>
    <property type="match status" value="1"/>
</dbReference>
<evidence type="ECO:0000259" key="6">
    <source>
        <dbReference type="PROSITE" id="PS50977"/>
    </source>
</evidence>
<dbReference type="PATRIC" id="fig|1229781.4.peg.2504"/>
<dbReference type="Proteomes" id="UP000009879">
    <property type="component" value="Unassembled WGS sequence"/>
</dbReference>
<dbReference type="SUPFAM" id="SSF46689">
    <property type="entry name" value="Homeodomain-like"/>
    <property type="match status" value="1"/>
</dbReference>
<dbReference type="eggNOG" id="COG1309">
    <property type="taxonomic scope" value="Bacteria"/>
</dbReference>
<dbReference type="GO" id="GO:0000976">
    <property type="term" value="F:transcription cis-regulatory region binding"/>
    <property type="evidence" value="ECO:0007669"/>
    <property type="project" value="TreeGrafter"/>
</dbReference>
<dbReference type="GO" id="GO:0003700">
    <property type="term" value="F:DNA-binding transcription factor activity"/>
    <property type="evidence" value="ECO:0007669"/>
    <property type="project" value="TreeGrafter"/>
</dbReference>
<sequence length="244" mass="25707">MAKGMGRLGRTALIDGALPLLAADSTASMTDLADGLGVGRTTLYRHFGDREAMIAEVARLGARMFGDAFLSARPEVGTGLDAVERICTQLFTVPDVLTLLFADNPIITDDTFAEVARERVEAERERAVAERERAVAERERSDRAEASRGPSGAESEGDADDLGPGGATTESDDDQLEAVIARGQADGSITADVPVGWAAMYVFLTIGSGHLFSVSAGIADRDARAQALALTIRAVRRTLEAPGT</sequence>